<dbReference type="Gene3D" id="3.40.50.300">
    <property type="entry name" value="P-loop containing nucleotide triphosphate hydrolases"/>
    <property type="match status" value="1"/>
</dbReference>
<dbReference type="GO" id="GO:0016887">
    <property type="term" value="F:ATP hydrolysis activity"/>
    <property type="evidence" value="ECO:0007669"/>
    <property type="project" value="TreeGrafter"/>
</dbReference>
<dbReference type="AlphaFoldDB" id="A0AAP8QFF3"/>
<dbReference type="EMBL" id="PRKQ01000005">
    <property type="protein sequence ID" value="PPB08891.1"/>
    <property type="molecule type" value="Genomic_DNA"/>
</dbReference>
<evidence type="ECO:0000259" key="1">
    <source>
        <dbReference type="Pfam" id="PF13614"/>
    </source>
</evidence>
<proteinExistence type="predicted"/>
<dbReference type="InterPro" id="IPR025669">
    <property type="entry name" value="AAA_dom"/>
</dbReference>
<reference evidence="2 3" key="1">
    <citation type="submission" date="2018-02" db="EMBL/GenBank/DDBJ databases">
        <title>Comparative analysis of genomes of three Brevibacillus laterosporus strains producers of potent antimicrobials isolated from silage.</title>
        <authorList>
            <person name="Kojic M."/>
            <person name="Miljkovic M."/>
            <person name="Studholme D."/>
            <person name="Filipic B."/>
        </authorList>
    </citation>
    <scope>NUCLEOTIDE SEQUENCE [LARGE SCALE GENOMIC DNA]</scope>
    <source>
        <strain evidence="2 3">BGSP11</strain>
    </source>
</reference>
<dbReference type="RefSeq" id="WP_104031190.1">
    <property type="nucleotide sequence ID" value="NZ_PRKQ01000005.1"/>
</dbReference>
<evidence type="ECO:0000313" key="2">
    <source>
        <dbReference type="EMBL" id="PPB08891.1"/>
    </source>
</evidence>
<protein>
    <recommendedName>
        <fullName evidence="1">AAA domain-containing protein</fullName>
    </recommendedName>
</protein>
<dbReference type="GO" id="GO:0009898">
    <property type="term" value="C:cytoplasmic side of plasma membrane"/>
    <property type="evidence" value="ECO:0007669"/>
    <property type="project" value="TreeGrafter"/>
</dbReference>
<dbReference type="Pfam" id="PF13614">
    <property type="entry name" value="AAA_31"/>
    <property type="match status" value="1"/>
</dbReference>
<accession>A0AAP8QFF3</accession>
<dbReference type="PANTHER" id="PTHR43384:SF13">
    <property type="entry name" value="SLR0110 PROTEIN"/>
    <property type="match status" value="1"/>
</dbReference>
<dbReference type="GO" id="GO:0005829">
    <property type="term" value="C:cytosol"/>
    <property type="evidence" value="ECO:0007669"/>
    <property type="project" value="TreeGrafter"/>
</dbReference>
<evidence type="ECO:0000313" key="3">
    <source>
        <dbReference type="Proteomes" id="UP000239759"/>
    </source>
</evidence>
<dbReference type="InterPro" id="IPR027417">
    <property type="entry name" value="P-loop_NTPase"/>
</dbReference>
<dbReference type="GO" id="GO:0005524">
    <property type="term" value="F:ATP binding"/>
    <property type="evidence" value="ECO:0007669"/>
    <property type="project" value="TreeGrafter"/>
</dbReference>
<dbReference type="InterPro" id="IPR050625">
    <property type="entry name" value="ParA/MinD_ATPase"/>
</dbReference>
<dbReference type="GO" id="GO:0051782">
    <property type="term" value="P:negative regulation of cell division"/>
    <property type="evidence" value="ECO:0007669"/>
    <property type="project" value="TreeGrafter"/>
</dbReference>
<dbReference type="SUPFAM" id="SSF52540">
    <property type="entry name" value="P-loop containing nucleoside triphosphate hydrolases"/>
    <property type="match status" value="1"/>
</dbReference>
<feature type="domain" description="AAA" evidence="1">
    <location>
        <begin position="4"/>
        <end position="152"/>
    </location>
</feature>
<dbReference type="PANTHER" id="PTHR43384">
    <property type="entry name" value="SEPTUM SITE-DETERMINING PROTEIN MIND HOMOLOG, CHLOROPLASTIC-RELATED"/>
    <property type="match status" value="1"/>
</dbReference>
<dbReference type="Proteomes" id="UP000239759">
    <property type="component" value="Unassembled WGS sequence"/>
</dbReference>
<gene>
    <name evidence="2" type="ORF">C4A77_06285</name>
</gene>
<organism evidence="2 3">
    <name type="scientific">Brevibacillus laterosporus</name>
    <name type="common">Bacillus laterosporus</name>
    <dbReference type="NCBI Taxonomy" id="1465"/>
    <lineage>
        <taxon>Bacteria</taxon>
        <taxon>Bacillati</taxon>
        <taxon>Bacillota</taxon>
        <taxon>Bacilli</taxon>
        <taxon>Bacillales</taxon>
        <taxon>Paenibacillaceae</taxon>
        <taxon>Brevibacillus</taxon>
    </lineage>
</organism>
<name>A0AAP8QFF3_BRELA</name>
<sequence length="271" mass="30589">MSCRVITVTSMKGGVGKTETSLNLAAAIRKETGKKVMLIDFDIPYGGVTQALALKKYKSISDWIKTNRNISEEGVESLSISHQTGIDILPAIASAHDVKRFSCEVAERIIQNITLYYDFVVIDTGVDFSFITQKALQKSDHIILVTSPQNTSIWNNYQYKEDIIQLGIHPQQILVFVNQVVENPDITVEQVKEVFLHYGHSISSVFTAIQDDRVRKNRNLRGVIYLDEPAANFSRSIYSILKTLGIAIPDLKSRNKGWISNLLRIKRRLFC</sequence>
<comment type="caution">
    <text evidence="2">The sequence shown here is derived from an EMBL/GenBank/DDBJ whole genome shotgun (WGS) entry which is preliminary data.</text>
</comment>